<evidence type="ECO:0000256" key="2">
    <source>
        <dbReference type="RuleBase" id="RU003968"/>
    </source>
</evidence>
<feature type="domain" description="Glucose-methanol-choline oxidoreductase N-terminal" evidence="5">
    <location>
        <begin position="309"/>
        <end position="323"/>
    </location>
</feature>
<evidence type="ECO:0000256" key="1">
    <source>
        <dbReference type="ARBA" id="ARBA00010790"/>
    </source>
</evidence>
<dbReference type="GO" id="GO:0016614">
    <property type="term" value="F:oxidoreductase activity, acting on CH-OH group of donors"/>
    <property type="evidence" value="ECO:0007669"/>
    <property type="project" value="InterPro"/>
</dbReference>
<feature type="transmembrane region" description="Helical" evidence="3">
    <location>
        <begin position="12"/>
        <end position="30"/>
    </location>
</feature>
<dbReference type="PANTHER" id="PTHR11552">
    <property type="entry name" value="GLUCOSE-METHANOL-CHOLINE GMC OXIDOREDUCTASE"/>
    <property type="match status" value="1"/>
</dbReference>
<dbReference type="PROSITE" id="PS00623">
    <property type="entry name" value="GMC_OXRED_1"/>
    <property type="match status" value="2"/>
</dbReference>
<protein>
    <submittedName>
        <fullName evidence="6">Glucose dehydrogenase [acceptor]</fullName>
    </submittedName>
</protein>
<dbReference type="OMA" id="IPGANTM"/>
<keyword evidence="2" id="KW-0285">Flavoprotein</keyword>
<dbReference type="EMBL" id="KK852802">
    <property type="protein sequence ID" value="KDR16285.1"/>
    <property type="molecule type" value="Genomic_DNA"/>
</dbReference>
<dbReference type="Proteomes" id="UP000027135">
    <property type="component" value="Unassembled WGS sequence"/>
</dbReference>
<comment type="similarity">
    <text evidence="1 2">Belongs to the GMC oxidoreductase family.</text>
</comment>
<feature type="domain" description="Glucose-methanol-choline oxidoreductase N-terminal" evidence="4">
    <location>
        <begin position="756"/>
        <end position="779"/>
    </location>
</feature>
<evidence type="ECO:0000259" key="5">
    <source>
        <dbReference type="PROSITE" id="PS00624"/>
    </source>
</evidence>
<dbReference type="Pfam" id="PF00732">
    <property type="entry name" value="GMC_oxred_N"/>
    <property type="match status" value="2"/>
</dbReference>
<proteinExistence type="inferred from homology"/>
<keyword evidence="2" id="KW-0274">FAD</keyword>
<dbReference type="eggNOG" id="KOG1238">
    <property type="taxonomic scope" value="Eukaryota"/>
</dbReference>
<dbReference type="InterPro" id="IPR012132">
    <property type="entry name" value="GMC_OxRdtase"/>
</dbReference>
<evidence type="ECO:0000259" key="4">
    <source>
        <dbReference type="PROSITE" id="PS00623"/>
    </source>
</evidence>
<dbReference type="PROSITE" id="PS00624">
    <property type="entry name" value="GMC_OXRED_2"/>
    <property type="match status" value="2"/>
</dbReference>
<dbReference type="Pfam" id="PF05199">
    <property type="entry name" value="GMC_oxred_C"/>
    <property type="match status" value="2"/>
</dbReference>
<feature type="domain" description="Glucose-methanol-choline oxidoreductase N-terminal" evidence="5">
    <location>
        <begin position="936"/>
        <end position="950"/>
    </location>
</feature>
<reference evidence="6 7" key="1">
    <citation type="journal article" date="2014" name="Nat. Commun.">
        <title>Molecular traces of alternative social organization in a termite genome.</title>
        <authorList>
            <person name="Terrapon N."/>
            <person name="Li C."/>
            <person name="Robertson H.M."/>
            <person name="Ji L."/>
            <person name="Meng X."/>
            <person name="Booth W."/>
            <person name="Chen Z."/>
            <person name="Childers C.P."/>
            <person name="Glastad K.M."/>
            <person name="Gokhale K."/>
            <person name="Gowin J."/>
            <person name="Gronenberg W."/>
            <person name="Hermansen R.A."/>
            <person name="Hu H."/>
            <person name="Hunt B.G."/>
            <person name="Huylmans A.K."/>
            <person name="Khalil S.M."/>
            <person name="Mitchell R.D."/>
            <person name="Munoz-Torres M.C."/>
            <person name="Mustard J.A."/>
            <person name="Pan H."/>
            <person name="Reese J.T."/>
            <person name="Scharf M.E."/>
            <person name="Sun F."/>
            <person name="Vogel H."/>
            <person name="Xiao J."/>
            <person name="Yang W."/>
            <person name="Yang Z."/>
            <person name="Yang Z."/>
            <person name="Zhou J."/>
            <person name="Zhu J."/>
            <person name="Brent C.S."/>
            <person name="Elsik C.G."/>
            <person name="Goodisman M.A."/>
            <person name="Liberles D.A."/>
            <person name="Roe R.M."/>
            <person name="Vargo E.L."/>
            <person name="Vilcinskas A."/>
            <person name="Wang J."/>
            <person name="Bornberg-Bauer E."/>
            <person name="Korb J."/>
            <person name="Zhang G."/>
            <person name="Liebig J."/>
        </authorList>
    </citation>
    <scope>NUCLEOTIDE SEQUENCE [LARGE SCALE GENOMIC DNA]</scope>
    <source>
        <tissue evidence="6">Whole organism</tissue>
    </source>
</reference>
<dbReference type="AlphaFoldDB" id="A0A067R0L4"/>
<keyword evidence="3" id="KW-0812">Transmembrane</keyword>
<dbReference type="STRING" id="136037.A0A067R0L4"/>
<dbReference type="InParanoid" id="A0A067R0L4"/>
<dbReference type="InterPro" id="IPR036188">
    <property type="entry name" value="FAD/NAD-bd_sf"/>
</dbReference>
<dbReference type="GO" id="GO:0050660">
    <property type="term" value="F:flavin adenine dinucleotide binding"/>
    <property type="evidence" value="ECO:0007669"/>
    <property type="project" value="InterPro"/>
</dbReference>
<gene>
    <name evidence="6" type="ORF">L798_10226</name>
</gene>
<dbReference type="SUPFAM" id="SSF54373">
    <property type="entry name" value="FAD-linked reductases, C-terminal domain"/>
    <property type="match status" value="2"/>
</dbReference>
<dbReference type="InterPro" id="IPR000172">
    <property type="entry name" value="GMC_OxRdtase_N"/>
</dbReference>
<evidence type="ECO:0000313" key="7">
    <source>
        <dbReference type="Proteomes" id="UP000027135"/>
    </source>
</evidence>
<evidence type="ECO:0000256" key="3">
    <source>
        <dbReference type="SAM" id="Phobius"/>
    </source>
</evidence>
<sequence length="1243" mass="138009">MGLISTARIALSYGAGFSFILLTRLVIQLLRPDIMDKEMRPKDCGIHSLHSHYDFIIIGGGSAGAVVASRLSEISNWTVLLLEAGGDETILSDVPLFMPALQLSPLDWQFKTEPSGTSCLGMNGGRCNWPRGKVLGGTSVLNAMLYIRGNAKDYDRWEKLGNEGWSYREVLPYFKKSEDMRDDEYIDSPFHGTGGPLTVEEFAYKTPISRVFLAAGREMGYEERDLNGEKQTGFMMSQGTLRHGLRCSTAKAFLRPASKRENLHISMYSHVLKIIIDHDTKRAEGVVFNKAVGGLRVALANKEIILSAGALQSPQILMLSGVGPRDHLEEKGIKTILDVPAVGENLQDHVALGGTAYLIKTPDHMAPVGASFILPKILTINTLQNFAYEGRGPLYALPEAEVMAFINSKYANETEDWPDIQLFLASYADNTDGGLFGKKDNGLTDEYYAAMYEQILYKDSYSVLPLLLRPKSRGRIRLKNDNPYEHPLIYPNYFQHPEDIAVLVKGVKAAVAVGETASMKRFGARFYRKAVPGCTSHDLFTDEYWECVIRYYTMTIYHMSGTAKMGPAEDPSAVVDHELKVHGIQGLRIIDASIMPTITSGNINAPVYMIAEKGADMVKKFVKMPPITTLGALAGSSGLIWGIVPLFAIGLAYFRYNTFDPESRPIDITETLSEYDFIVVGGGSAGAVVANRLSEISNWSVLLLEAGGHETEISDIPSLAGYLQLSDMDWKYQTSPPTESQYCLAMLGDRCNWPRGKVLGGSSVLNAMVYVRGNRHDYDHWAELGNEGWSYKEILPYFKKSEDNRNPYIARTPYHTTGGYLTVQESPWRTPLSLAFVQAGVELGYENRDCNGGRQTGFMITQGTIRRGSRCSTAKAFLRPIRLRRNLHVAMHAHVMKVLIDSSGTHGRPRARAVQFLRNSNSNIVRARREVILSAGAIGSPQLLMLSGIGPKEHLQQFNIPVIQDLKVGHNLQDHVGLGGLTFVVDEPVTFKKSRYQTIPVALEYMINERGPLTILGVEGVAFVNTKYANSSIDWPDIQFHFAPSSINSDGGEQIRRALGLRDRVYNTVYKPLVKAETWTILPLLLRPRSTGWVRLRSANYLHHPELIPNYFAFPEDVAVLVEGIKIAINISSTPAFRRFGSRLHTIPMPGCGLHTFQSDEYWECALRHFTFTIYHPSGTCKMGPHSDPDAVLDPRLKVRGVEGLRVIDASIMPTIISGNPNAPVIMIAEKGADMIKEDWKVI</sequence>
<dbReference type="SUPFAM" id="SSF51905">
    <property type="entry name" value="FAD/NAD(P)-binding domain"/>
    <property type="match status" value="2"/>
</dbReference>
<dbReference type="Gene3D" id="3.30.560.10">
    <property type="entry name" value="Glucose Oxidase, domain 3"/>
    <property type="match status" value="2"/>
</dbReference>
<dbReference type="InterPro" id="IPR007867">
    <property type="entry name" value="GMC_OxRtase_C"/>
</dbReference>
<keyword evidence="3" id="KW-1133">Transmembrane helix</keyword>
<keyword evidence="3" id="KW-0472">Membrane</keyword>
<keyword evidence="7" id="KW-1185">Reference proteome</keyword>
<accession>A0A067R0L4</accession>
<dbReference type="PANTHER" id="PTHR11552:SF226">
    <property type="entry name" value="RE28171P"/>
    <property type="match status" value="1"/>
</dbReference>
<name>A0A067R0L4_ZOONE</name>
<organism evidence="6 7">
    <name type="scientific">Zootermopsis nevadensis</name>
    <name type="common">Dampwood termite</name>
    <dbReference type="NCBI Taxonomy" id="136037"/>
    <lineage>
        <taxon>Eukaryota</taxon>
        <taxon>Metazoa</taxon>
        <taxon>Ecdysozoa</taxon>
        <taxon>Arthropoda</taxon>
        <taxon>Hexapoda</taxon>
        <taxon>Insecta</taxon>
        <taxon>Pterygota</taxon>
        <taxon>Neoptera</taxon>
        <taxon>Polyneoptera</taxon>
        <taxon>Dictyoptera</taxon>
        <taxon>Blattodea</taxon>
        <taxon>Blattoidea</taxon>
        <taxon>Termitoidae</taxon>
        <taxon>Termopsidae</taxon>
        <taxon>Zootermopsis</taxon>
    </lineage>
</organism>
<evidence type="ECO:0000313" key="6">
    <source>
        <dbReference type="EMBL" id="KDR16285.1"/>
    </source>
</evidence>
<dbReference type="Gene3D" id="3.50.50.60">
    <property type="entry name" value="FAD/NAD(P)-binding domain"/>
    <property type="match status" value="2"/>
</dbReference>
<feature type="domain" description="Glucose-methanol-choline oxidoreductase N-terminal" evidence="4">
    <location>
        <begin position="132"/>
        <end position="155"/>
    </location>
</feature>